<evidence type="ECO:0000313" key="10">
    <source>
        <dbReference type="Proteomes" id="UP000040453"/>
    </source>
</evidence>
<name>A0A0A1MF93_9BACI</name>
<dbReference type="EMBL" id="CDGG01000001">
    <property type="protein sequence ID" value="CEI81753.1"/>
    <property type="molecule type" value="Genomic_DNA"/>
</dbReference>
<accession>A0A0A1MF93</accession>
<evidence type="ECO:0000259" key="7">
    <source>
        <dbReference type="Pfam" id="PF07730"/>
    </source>
</evidence>
<dbReference type="Pfam" id="PF02518">
    <property type="entry name" value="HATPase_c"/>
    <property type="match status" value="1"/>
</dbReference>
<keyword evidence="4 9" id="KW-0418">Kinase</keyword>
<evidence type="ECO:0000256" key="3">
    <source>
        <dbReference type="ARBA" id="ARBA00022679"/>
    </source>
</evidence>
<feature type="domain" description="Signal transduction histidine kinase subgroup 3 dimerisation and phosphoacceptor" evidence="7">
    <location>
        <begin position="366"/>
        <end position="432"/>
    </location>
</feature>
<dbReference type="SUPFAM" id="SSF55781">
    <property type="entry name" value="GAF domain-like"/>
    <property type="match status" value="2"/>
</dbReference>
<protein>
    <recommendedName>
        <fullName evidence="2">histidine kinase</fullName>
        <ecNumber evidence="2">2.7.13.3</ecNumber>
    </recommendedName>
</protein>
<feature type="domain" description="GAF" evidence="8">
    <location>
        <begin position="25"/>
        <end position="173"/>
    </location>
</feature>
<dbReference type="InterPro" id="IPR036890">
    <property type="entry name" value="HATPase_C_sf"/>
</dbReference>
<dbReference type="STRING" id="545501.BN997_01606"/>
<dbReference type="Pfam" id="PF07730">
    <property type="entry name" value="HisKA_3"/>
    <property type="match status" value="1"/>
</dbReference>
<dbReference type="InterPro" id="IPR003594">
    <property type="entry name" value="HATPase_dom"/>
</dbReference>
<dbReference type="InterPro" id="IPR003018">
    <property type="entry name" value="GAF"/>
</dbReference>
<keyword evidence="5" id="KW-0902">Two-component regulatory system</keyword>
<evidence type="ECO:0000259" key="6">
    <source>
        <dbReference type="Pfam" id="PF02518"/>
    </source>
</evidence>
<proteinExistence type="predicted"/>
<gene>
    <name evidence="9" type="primary">liaS_1</name>
    <name evidence="9" type="ORF">BN997_01606</name>
</gene>
<dbReference type="GO" id="GO:0000155">
    <property type="term" value="F:phosphorelay sensor kinase activity"/>
    <property type="evidence" value="ECO:0007669"/>
    <property type="project" value="InterPro"/>
</dbReference>
<dbReference type="Proteomes" id="UP000040453">
    <property type="component" value="Unassembled WGS sequence"/>
</dbReference>
<evidence type="ECO:0000256" key="4">
    <source>
        <dbReference type="ARBA" id="ARBA00022777"/>
    </source>
</evidence>
<feature type="domain" description="Histidine kinase/HSP90-like ATPase" evidence="6">
    <location>
        <begin position="469"/>
        <end position="554"/>
    </location>
</feature>
<dbReference type="GO" id="GO:0046983">
    <property type="term" value="F:protein dimerization activity"/>
    <property type="evidence" value="ECO:0007669"/>
    <property type="project" value="InterPro"/>
</dbReference>
<dbReference type="SUPFAM" id="SSF55874">
    <property type="entry name" value="ATPase domain of HSP90 chaperone/DNA topoisomerase II/histidine kinase"/>
    <property type="match status" value="1"/>
</dbReference>
<evidence type="ECO:0000256" key="5">
    <source>
        <dbReference type="ARBA" id="ARBA00023012"/>
    </source>
</evidence>
<dbReference type="CDD" id="cd16917">
    <property type="entry name" value="HATPase_UhpB-NarQ-NarX-like"/>
    <property type="match status" value="1"/>
</dbReference>
<dbReference type="EC" id="2.7.13.3" evidence="2"/>
<dbReference type="InterPro" id="IPR050482">
    <property type="entry name" value="Sensor_HK_TwoCompSys"/>
</dbReference>
<reference evidence="9 10" key="1">
    <citation type="submission" date="2014-11" db="EMBL/GenBank/DDBJ databases">
        <authorList>
            <person name="Urmite Genomes Urmite Genomes"/>
        </authorList>
    </citation>
    <scope>NUCLEOTIDE SEQUENCE [LARGE SCALE GENOMIC DNA]</scope>
    <source>
        <strain evidence="9 10">Oc5</strain>
    </source>
</reference>
<dbReference type="InterPro" id="IPR011712">
    <property type="entry name" value="Sig_transdc_His_kin_sub3_dim/P"/>
</dbReference>
<organism evidence="9 10">
    <name type="scientific">Oceanobacillus oncorhynchi</name>
    <dbReference type="NCBI Taxonomy" id="545501"/>
    <lineage>
        <taxon>Bacteria</taxon>
        <taxon>Bacillati</taxon>
        <taxon>Bacillota</taxon>
        <taxon>Bacilli</taxon>
        <taxon>Bacillales</taxon>
        <taxon>Bacillaceae</taxon>
        <taxon>Oceanobacillus</taxon>
    </lineage>
</organism>
<evidence type="ECO:0000256" key="1">
    <source>
        <dbReference type="ARBA" id="ARBA00000085"/>
    </source>
</evidence>
<dbReference type="Gene3D" id="3.30.450.40">
    <property type="match status" value="2"/>
</dbReference>
<evidence type="ECO:0000256" key="2">
    <source>
        <dbReference type="ARBA" id="ARBA00012438"/>
    </source>
</evidence>
<keyword evidence="10" id="KW-1185">Reference proteome</keyword>
<evidence type="ECO:0000259" key="8">
    <source>
        <dbReference type="Pfam" id="PF13185"/>
    </source>
</evidence>
<dbReference type="PANTHER" id="PTHR24421">
    <property type="entry name" value="NITRATE/NITRITE SENSOR PROTEIN NARX-RELATED"/>
    <property type="match status" value="1"/>
</dbReference>
<dbReference type="AlphaFoldDB" id="A0A0A1MF93"/>
<dbReference type="Gene3D" id="3.30.565.10">
    <property type="entry name" value="Histidine kinase-like ATPase, C-terminal domain"/>
    <property type="match status" value="1"/>
</dbReference>
<comment type="catalytic activity">
    <reaction evidence="1">
        <text>ATP + protein L-histidine = ADP + protein N-phospho-L-histidine.</text>
        <dbReference type="EC" id="2.7.13.3"/>
    </reaction>
</comment>
<sequence>MSSHLSNYQKALQIQREISETLNKSTDLHEILQLSLERLLELMELETGWIFLTEDATFYRLAADYQLPPAMADNREELMHCQEGCTDCTCLQLYWEGRMKQAVNHVKCFRLKQAVTDKMGETRGLTHHASIPLTIRGKKIGLLNLASPGRLRFQEEDLILLETIAYQIGAAVERTRLHVEQTKEEVNATARYLINAYANAEKIKHEIGNVLNRNELFQRIMQALHHHLPHWTHAAIITMEEERLTVQFHSDEHGPKEVFDTEQEINLSRPDFIRKAYAQQRVTQNNKQPLHFFSLKDYQSLYSIAFPLFMRDRPEATFGVLLLSRNTTACDHLEIGMLEGLADHLSMGIERIRLHEEWEALLVDKERNRLARDLHDSVNQKLFALSLISGGLQRLIDKKERAILKAVLEVQQLSKEALIDMRSLIWQLRPNHLEQGLITSFHEYAQKIGLDLSMEAPDDLEINQSYKEALWRIGQEALNNIQKHAGTSKAAMVIQSDADGFTMKVRDQGSGGAVEKQQSLGITSMKERVEELEGSFHINSEKGKGTTIIVRVPIHRKGR</sequence>
<dbReference type="RefSeq" id="WP_042531102.1">
    <property type="nucleotide sequence ID" value="NZ_CDGG01000001.1"/>
</dbReference>
<dbReference type="PANTHER" id="PTHR24421:SF40">
    <property type="entry name" value="SENSOR HISTIDINE KINASE YHCY"/>
    <property type="match status" value="1"/>
</dbReference>
<dbReference type="InterPro" id="IPR029016">
    <property type="entry name" value="GAF-like_dom_sf"/>
</dbReference>
<dbReference type="GO" id="GO:0016020">
    <property type="term" value="C:membrane"/>
    <property type="evidence" value="ECO:0007669"/>
    <property type="project" value="InterPro"/>
</dbReference>
<dbReference type="Gene3D" id="1.20.5.1930">
    <property type="match status" value="1"/>
</dbReference>
<evidence type="ECO:0000313" key="9">
    <source>
        <dbReference type="EMBL" id="CEI81753.1"/>
    </source>
</evidence>
<dbReference type="Pfam" id="PF13185">
    <property type="entry name" value="GAF_2"/>
    <property type="match status" value="1"/>
</dbReference>
<dbReference type="OrthoDB" id="9795828at2"/>
<keyword evidence="3" id="KW-0808">Transferase</keyword>